<evidence type="ECO:0000256" key="4">
    <source>
        <dbReference type="ARBA" id="ARBA00022692"/>
    </source>
</evidence>
<keyword evidence="3 10" id="KW-1134">Transmembrane beta strand</keyword>
<evidence type="ECO:0000256" key="5">
    <source>
        <dbReference type="ARBA" id="ARBA00022729"/>
    </source>
</evidence>
<evidence type="ECO:0000259" key="13">
    <source>
        <dbReference type="Pfam" id="PF00593"/>
    </source>
</evidence>
<evidence type="ECO:0000256" key="7">
    <source>
        <dbReference type="ARBA" id="ARBA00023136"/>
    </source>
</evidence>
<dbReference type="PATRIC" id="fig|1203610.3.peg.1722"/>
<dbReference type="PANTHER" id="PTHR30069:SF29">
    <property type="entry name" value="HEMOGLOBIN AND HEMOGLOBIN-HAPTOGLOBIN-BINDING PROTEIN 1-RELATED"/>
    <property type="match status" value="1"/>
</dbReference>
<evidence type="ECO:0008006" key="17">
    <source>
        <dbReference type="Google" id="ProtNLM"/>
    </source>
</evidence>
<dbReference type="InterPro" id="IPR000531">
    <property type="entry name" value="Beta-barrel_TonB"/>
</dbReference>
<dbReference type="RefSeq" id="WP_028726570.1">
    <property type="nucleotide sequence ID" value="NZ_AUAE01000009.1"/>
</dbReference>
<keyword evidence="16" id="KW-1185">Reference proteome</keyword>
<dbReference type="EMBL" id="AQHW01000011">
    <property type="protein sequence ID" value="KKB57869.1"/>
    <property type="molecule type" value="Genomic_DNA"/>
</dbReference>
<keyword evidence="7 10" id="KW-0472">Membrane</keyword>
<keyword evidence="4 10" id="KW-0812">Transmembrane</keyword>
<evidence type="ECO:0000256" key="11">
    <source>
        <dbReference type="RuleBase" id="RU003357"/>
    </source>
</evidence>
<feature type="chain" id="PRO_5002490468" description="TonB-dependent receptor" evidence="12">
    <location>
        <begin position="21"/>
        <end position="756"/>
    </location>
</feature>
<proteinExistence type="inferred from homology"/>
<dbReference type="Gene3D" id="2.40.170.20">
    <property type="entry name" value="TonB-dependent receptor, beta-barrel domain"/>
    <property type="match status" value="1"/>
</dbReference>
<dbReference type="Proteomes" id="UP000033035">
    <property type="component" value="Unassembled WGS sequence"/>
</dbReference>
<dbReference type="GO" id="GO:0015344">
    <property type="term" value="F:siderophore uptake transmembrane transporter activity"/>
    <property type="evidence" value="ECO:0007669"/>
    <property type="project" value="TreeGrafter"/>
</dbReference>
<keyword evidence="9 10" id="KW-0998">Cell outer membrane</keyword>
<feature type="domain" description="TonB-dependent receptor-like beta-barrel" evidence="13">
    <location>
        <begin position="257"/>
        <end position="712"/>
    </location>
</feature>
<dbReference type="Pfam" id="PF13715">
    <property type="entry name" value="CarbopepD_reg_2"/>
    <property type="match status" value="1"/>
</dbReference>
<dbReference type="CDD" id="cd01347">
    <property type="entry name" value="ligand_gated_channel"/>
    <property type="match status" value="1"/>
</dbReference>
<evidence type="ECO:0000256" key="9">
    <source>
        <dbReference type="ARBA" id="ARBA00023237"/>
    </source>
</evidence>
<dbReference type="PROSITE" id="PS52016">
    <property type="entry name" value="TONB_DEPENDENT_REC_3"/>
    <property type="match status" value="1"/>
</dbReference>
<feature type="signal peptide" evidence="12">
    <location>
        <begin position="1"/>
        <end position="20"/>
    </location>
</feature>
<dbReference type="InterPro" id="IPR036942">
    <property type="entry name" value="Beta-barrel_TonB_sf"/>
</dbReference>
<feature type="domain" description="TonB-dependent receptor plug" evidence="14">
    <location>
        <begin position="118"/>
        <end position="217"/>
    </location>
</feature>
<dbReference type="STRING" id="1203610.HMPREF1536_01678"/>
<dbReference type="PANTHER" id="PTHR30069">
    <property type="entry name" value="TONB-DEPENDENT OUTER MEMBRANE RECEPTOR"/>
    <property type="match status" value="1"/>
</dbReference>
<keyword evidence="8" id="KW-0675">Receptor</keyword>
<evidence type="ECO:0000256" key="3">
    <source>
        <dbReference type="ARBA" id="ARBA00022452"/>
    </source>
</evidence>
<accession>A0A0F5JJH9</accession>
<evidence type="ECO:0000256" key="2">
    <source>
        <dbReference type="ARBA" id="ARBA00022448"/>
    </source>
</evidence>
<evidence type="ECO:0000259" key="14">
    <source>
        <dbReference type="Pfam" id="PF07715"/>
    </source>
</evidence>
<protein>
    <recommendedName>
        <fullName evidence="17">TonB-dependent receptor</fullName>
    </recommendedName>
</protein>
<evidence type="ECO:0000256" key="12">
    <source>
        <dbReference type="SAM" id="SignalP"/>
    </source>
</evidence>
<dbReference type="Gene3D" id="2.60.40.1120">
    <property type="entry name" value="Carboxypeptidase-like, regulatory domain"/>
    <property type="match status" value="1"/>
</dbReference>
<comment type="caution">
    <text evidence="15">The sequence shown here is derived from an EMBL/GenBank/DDBJ whole genome shotgun (WGS) entry which is preliminary data.</text>
</comment>
<evidence type="ECO:0000313" key="16">
    <source>
        <dbReference type="Proteomes" id="UP000033035"/>
    </source>
</evidence>
<evidence type="ECO:0000256" key="8">
    <source>
        <dbReference type="ARBA" id="ARBA00023170"/>
    </source>
</evidence>
<dbReference type="InterPro" id="IPR037066">
    <property type="entry name" value="Plug_dom_sf"/>
</dbReference>
<dbReference type="GO" id="GO:0044718">
    <property type="term" value="P:siderophore transmembrane transport"/>
    <property type="evidence" value="ECO:0007669"/>
    <property type="project" value="TreeGrafter"/>
</dbReference>
<organism evidence="15 16">
    <name type="scientific">Parabacteroides gordonii MS-1 = DSM 23371</name>
    <dbReference type="NCBI Taxonomy" id="1203610"/>
    <lineage>
        <taxon>Bacteria</taxon>
        <taxon>Pseudomonadati</taxon>
        <taxon>Bacteroidota</taxon>
        <taxon>Bacteroidia</taxon>
        <taxon>Bacteroidales</taxon>
        <taxon>Tannerellaceae</taxon>
        <taxon>Parabacteroides</taxon>
    </lineage>
</organism>
<keyword evidence="6 11" id="KW-0798">TonB box</keyword>
<evidence type="ECO:0000313" key="15">
    <source>
        <dbReference type="EMBL" id="KKB57869.1"/>
    </source>
</evidence>
<dbReference type="SUPFAM" id="SSF56935">
    <property type="entry name" value="Porins"/>
    <property type="match status" value="1"/>
</dbReference>
<evidence type="ECO:0000256" key="1">
    <source>
        <dbReference type="ARBA" id="ARBA00004571"/>
    </source>
</evidence>
<dbReference type="InterPro" id="IPR012910">
    <property type="entry name" value="Plug_dom"/>
</dbReference>
<dbReference type="InterPro" id="IPR039426">
    <property type="entry name" value="TonB-dep_rcpt-like"/>
</dbReference>
<keyword evidence="5 12" id="KW-0732">Signal</keyword>
<dbReference type="Gene3D" id="2.170.130.10">
    <property type="entry name" value="TonB-dependent receptor, plug domain"/>
    <property type="match status" value="1"/>
</dbReference>
<keyword evidence="2 10" id="KW-0813">Transport</keyword>
<gene>
    <name evidence="15" type="ORF">HMPREF1536_01678</name>
</gene>
<dbReference type="GO" id="GO:0009279">
    <property type="term" value="C:cell outer membrane"/>
    <property type="evidence" value="ECO:0007669"/>
    <property type="project" value="UniProtKB-SubCell"/>
</dbReference>
<sequence length="756" mass="85325">MKKKVSLTALLCCMVVSMFAQISLSGKVVNAETNDPVVGANIRIDHSLAGCTTNGKGEFTINNLPEGEHLLSVTHVSFLPQKYTANTGEKDILIKMTESYINLGQVVITGTGTHRRMSNSPVPIQVITAKDLGNANVTSLEDALVKLTPNVTTMTNGMGTTLSLNGMNEDYMLLLENGKRLTGDDRYTRINIGNVKRIEILSGAASALYGSDAIGGVINIITDDAKNTVNVSNYTHYTSKGRFSENINADINSGKFSSYTSYQRREADNWQVNDTDENGYKTGRPMSTGFISDNISQRFAYNATDRLSFYVRGNYYNYNTRRPETATYFKKGKKKDEDGKPIYEETQAYTYNMLHDTYTYGAGAKYMINKSAYIDADFFADNYTSKYDYFLKSGDFERGDKETRKKTRYYNATVKGIFKPNSWNKVSTGIEYINENFSSESDNISFKNMYTFALFAQDEITILRDLQAVVGVRYLYNENFKNYATPNVALMYKIDHFNFRASYATGYRAPTLSQLYATDEAKTASRYTIGNPNLKPEKSNFFSLNGEYTCSRFSIAATGFYNDIKDMINYRVLNDEEIQQMGLGELHEQFSTIRQRDNVDRSKIKGISVNANFYLGAGLTLGGGYIYTDTEAKTLEHDSKTNKDVVVITPVDKSVKNAANVHARWDHDWNNYHLNVNLSGHIQGERYSSTYGYAPKYQQWDLNTRHTFNLDAFILEPGIGIENIFNKRDDRPWNSNFSTINPGRAVYVSLAVKFKK</sequence>
<comment type="similarity">
    <text evidence="10 11">Belongs to the TonB-dependent receptor family.</text>
</comment>
<dbReference type="Pfam" id="PF00593">
    <property type="entry name" value="TonB_dep_Rec_b-barrel"/>
    <property type="match status" value="1"/>
</dbReference>
<evidence type="ECO:0000256" key="6">
    <source>
        <dbReference type="ARBA" id="ARBA00023077"/>
    </source>
</evidence>
<dbReference type="AlphaFoldDB" id="A0A0F5JJH9"/>
<reference evidence="15 16" key="1">
    <citation type="submission" date="2013-04" db="EMBL/GenBank/DDBJ databases">
        <title>The Genome Sequence of Parabacteroides gordonii DSM 23371.</title>
        <authorList>
            <consortium name="The Broad Institute Genomics Platform"/>
            <person name="Earl A."/>
            <person name="Ward D."/>
            <person name="Feldgarden M."/>
            <person name="Gevers D."/>
            <person name="Martens E."/>
            <person name="Sakamoto M."/>
            <person name="Benno Y."/>
            <person name="Suzuki N."/>
            <person name="Matsunaga N."/>
            <person name="Koshihara K."/>
            <person name="Seki M."/>
            <person name="Komiya H."/>
            <person name="Walker B."/>
            <person name="Young S."/>
            <person name="Zeng Q."/>
            <person name="Gargeya S."/>
            <person name="Fitzgerald M."/>
            <person name="Haas B."/>
            <person name="Abouelleil A."/>
            <person name="Allen A.W."/>
            <person name="Alvarado L."/>
            <person name="Arachchi H.M."/>
            <person name="Berlin A.M."/>
            <person name="Chapman S.B."/>
            <person name="Gainer-Dewar J."/>
            <person name="Goldberg J."/>
            <person name="Griggs A."/>
            <person name="Gujja S."/>
            <person name="Hansen M."/>
            <person name="Howarth C."/>
            <person name="Imamovic A."/>
            <person name="Ireland A."/>
            <person name="Larimer J."/>
            <person name="McCowan C."/>
            <person name="Murphy C."/>
            <person name="Pearson M."/>
            <person name="Poon T.W."/>
            <person name="Priest M."/>
            <person name="Roberts A."/>
            <person name="Saif S."/>
            <person name="Shea T."/>
            <person name="Sisk P."/>
            <person name="Sykes S."/>
            <person name="Wortman J."/>
            <person name="Nusbaum C."/>
            <person name="Birren B."/>
        </authorList>
    </citation>
    <scope>NUCLEOTIDE SEQUENCE [LARGE SCALE GENOMIC DNA]</scope>
    <source>
        <strain evidence="15 16">MS-1</strain>
    </source>
</reference>
<dbReference type="Pfam" id="PF07715">
    <property type="entry name" value="Plug"/>
    <property type="match status" value="1"/>
</dbReference>
<evidence type="ECO:0000256" key="10">
    <source>
        <dbReference type="PROSITE-ProRule" id="PRU01360"/>
    </source>
</evidence>
<comment type="subcellular location">
    <subcellularLocation>
        <location evidence="1 10">Cell outer membrane</location>
        <topology evidence="1 10">Multi-pass membrane protein</topology>
    </subcellularLocation>
</comment>
<dbReference type="InterPro" id="IPR008969">
    <property type="entry name" value="CarboxyPept-like_regulatory"/>
</dbReference>
<dbReference type="SUPFAM" id="SSF49464">
    <property type="entry name" value="Carboxypeptidase regulatory domain-like"/>
    <property type="match status" value="1"/>
</dbReference>
<dbReference type="HOGENOM" id="CLU_008287_18_0_10"/>
<name>A0A0F5JJH9_9BACT</name>